<comment type="caution">
    <text evidence="9">The sequence shown here is derived from an EMBL/GenBank/DDBJ whole genome shotgun (WGS) entry which is preliminary data.</text>
</comment>
<dbReference type="RefSeq" id="WP_245963467.1">
    <property type="nucleotide sequence ID" value="NZ_JACHVT010000001.1"/>
</dbReference>
<dbReference type="AlphaFoldDB" id="A0A495XU75"/>
<evidence type="ECO:0000313" key="10">
    <source>
        <dbReference type="Proteomes" id="UP000278440"/>
    </source>
</evidence>
<name>A0A495XU75_9MICO</name>
<keyword evidence="4 7" id="KW-0812">Transmembrane</keyword>
<feature type="transmembrane region" description="Helical" evidence="7">
    <location>
        <begin position="12"/>
        <end position="31"/>
    </location>
</feature>
<evidence type="ECO:0000256" key="1">
    <source>
        <dbReference type="ARBA" id="ARBA00004651"/>
    </source>
</evidence>
<evidence type="ECO:0000256" key="2">
    <source>
        <dbReference type="ARBA" id="ARBA00005779"/>
    </source>
</evidence>
<dbReference type="EMBL" id="RBXT01000001">
    <property type="protein sequence ID" value="RKT77482.1"/>
    <property type="molecule type" value="Genomic_DNA"/>
</dbReference>
<gene>
    <name evidence="9" type="ORF">DFJ68_0905</name>
    <name evidence="8" type="ORF">FHW14_000399</name>
</gene>
<dbReference type="Pfam" id="PF03994">
    <property type="entry name" value="DUF350"/>
    <property type="match status" value="1"/>
</dbReference>
<reference evidence="9 10" key="1">
    <citation type="submission" date="2018-10" db="EMBL/GenBank/DDBJ databases">
        <title>Sequencing the genomes of 1000 actinobacteria strains.</title>
        <authorList>
            <person name="Klenk H.-P."/>
        </authorList>
    </citation>
    <scope>NUCLEOTIDE SEQUENCE [LARGE SCALE GENOMIC DNA]</scope>
    <source>
        <strain evidence="9 10">DSM 44267</strain>
    </source>
</reference>
<evidence type="ECO:0000256" key="3">
    <source>
        <dbReference type="ARBA" id="ARBA00022475"/>
    </source>
</evidence>
<feature type="transmembrane region" description="Helical" evidence="7">
    <location>
        <begin position="119"/>
        <end position="142"/>
    </location>
</feature>
<evidence type="ECO:0000256" key="7">
    <source>
        <dbReference type="SAM" id="Phobius"/>
    </source>
</evidence>
<dbReference type="InterPro" id="IPR007140">
    <property type="entry name" value="DUF350"/>
</dbReference>
<feature type="transmembrane region" description="Helical" evidence="7">
    <location>
        <begin position="51"/>
        <end position="71"/>
    </location>
</feature>
<evidence type="ECO:0000256" key="4">
    <source>
        <dbReference type="ARBA" id="ARBA00022692"/>
    </source>
</evidence>
<proteinExistence type="inferred from homology"/>
<accession>A0A495XU75</accession>
<feature type="transmembrane region" description="Helical" evidence="7">
    <location>
        <begin position="78"/>
        <end position="99"/>
    </location>
</feature>
<comment type="similarity">
    <text evidence="2">Belongs to the UPF0719 family.</text>
</comment>
<comment type="subcellular location">
    <subcellularLocation>
        <location evidence="1">Cell membrane</location>
        <topology evidence="1">Multi-pass membrane protein</topology>
    </subcellularLocation>
</comment>
<protein>
    <submittedName>
        <fullName evidence="9">Uncharacterized protein DUF350</fullName>
    </submittedName>
</protein>
<evidence type="ECO:0000313" key="8">
    <source>
        <dbReference type="EMBL" id="MBB2985259.1"/>
    </source>
</evidence>
<keyword evidence="10" id="KW-1185">Reference proteome</keyword>
<dbReference type="Proteomes" id="UP000590811">
    <property type="component" value="Unassembled WGS sequence"/>
</dbReference>
<organism evidence="9 10">
    <name type="scientific">Terracoccus luteus</name>
    <dbReference type="NCBI Taxonomy" id="53356"/>
    <lineage>
        <taxon>Bacteria</taxon>
        <taxon>Bacillati</taxon>
        <taxon>Actinomycetota</taxon>
        <taxon>Actinomycetes</taxon>
        <taxon>Micrococcales</taxon>
        <taxon>Intrasporangiaceae</taxon>
        <taxon>Terracoccus</taxon>
    </lineage>
</organism>
<evidence type="ECO:0000313" key="9">
    <source>
        <dbReference type="EMBL" id="RKT77482.1"/>
    </source>
</evidence>
<dbReference type="EMBL" id="JACHVT010000001">
    <property type="protein sequence ID" value="MBB2985259.1"/>
    <property type="molecule type" value="Genomic_DNA"/>
</dbReference>
<keyword evidence="6 7" id="KW-0472">Membrane</keyword>
<dbReference type="GO" id="GO:0005886">
    <property type="term" value="C:plasma membrane"/>
    <property type="evidence" value="ECO:0007669"/>
    <property type="project" value="UniProtKB-SubCell"/>
</dbReference>
<keyword evidence="5 7" id="KW-1133">Transmembrane helix</keyword>
<keyword evidence="3" id="KW-1003">Cell membrane</keyword>
<reference evidence="8 11" key="2">
    <citation type="submission" date="2020-08" db="EMBL/GenBank/DDBJ databases">
        <title>Genomic Encyclopedia of Type Strains, Phase IV (KMG-V): Genome sequencing to study the core and pangenomes of soil and plant-associated prokaryotes.</title>
        <authorList>
            <person name="Whitman W."/>
        </authorList>
    </citation>
    <scope>NUCLEOTIDE SEQUENCE [LARGE SCALE GENOMIC DNA]</scope>
    <source>
        <strain evidence="8 11">B3ACCR2</strain>
    </source>
</reference>
<dbReference type="Proteomes" id="UP000278440">
    <property type="component" value="Unassembled WGS sequence"/>
</dbReference>
<evidence type="ECO:0000256" key="6">
    <source>
        <dbReference type="ARBA" id="ARBA00023136"/>
    </source>
</evidence>
<sequence length="143" mass="14593">MDLMDLTSHVGYAAAYAAVGIVMLGLGYLALDVLTPGHLGRHIWVERSVNAAVVLGAGFVGLGGIVFTAIWTNGESGFGSALVWTVVFGLLGVLLQAAAFRLLDLVTPGDMAAMVVEKAFHPACVVAAAVQVAVSLVVTASIA</sequence>
<evidence type="ECO:0000313" key="11">
    <source>
        <dbReference type="Proteomes" id="UP000590811"/>
    </source>
</evidence>
<evidence type="ECO:0000256" key="5">
    <source>
        <dbReference type="ARBA" id="ARBA00022989"/>
    </source>
</evidence>